<sequence>MEHDYASEPVKVGSGTVMLELKEKLFNKYPMTEEEKQAQYFFNVDGYIGKRLVMLAEEYFENKK</sequence>
<dbReference type="Proteomes" id="UP000515243">
    <property type="component" value="Chromosome 1"/>
</dbReference>
<name>A0AAP9RG17_CLOBU</name>
<proteinExistence type="predicted"/>
<evidence type="ECO:0000313" key="1">
    <source>
        <dbReference type="EMBL" id="QMW91899.1"/>
    </source>
</evidence>
<dbReference type="AlphaFoldDB" id="A0AAP9RG17"/>
<evidence type="ECO:0000313" key="2">
    <source>
        <dbReference type="Proteomes" id="UP000515243"/>
    </source>
</evidence>
<dbReference type="GeneID" id="92945144"/>
<accession>A0AAP9RG17</accession>
<protein>
    <submittedName>
        <fullName evidence="1">Uncharacterized protein</fullName>
    </submittedName>
</protein>
<dbReference type="EMBL" id="CP040626">
    <property type="protein sequence ID" value="QMW91899.1"/>
    <property type="molecule type" value="Genomic_DNA"/>
</dbReference>
<organism evidence="1 2">
    <name type="scientific">Clostridium butyricum</name>
    <dbReference type="NCBI Taxonomy" id="1492"/>
    <lineage>
        <taxon>Bacteria</taxon>
        <taxon>Bacillati</taxon>
        <taxon>Bacillota</taxon>
        <taxon>Clostridia</taxon>
        <taxon>Eubacteriales</taxon>
        <taxon>Clostridiaceae</taxon>
        <taxon>Clostridium</taxon>
    </lineage>
</organism>
<dbReference type="RefSeq" id="WP_035761544.1">
    <property type="nucleotide sequence ID" value="NZ_AP019716.1"/>
</dbReference>
<gene>
    <name evidence="1" type="ORF">FF104_13225</name>
</gene>
<reference evidence="1 2" key="1">
    <citation type="submission" date="2019-05" db="EMBL/GenBank/DDBJ databases">
        <authorList>
            <person name="Schori C."/>
            <person name="Ahrens C."/>
        </authorList>
    </citation>
    <scope>NUCLEOTIDE SEQUENCE [LARGE SCALE GENOMIC DNA]</scope>
    <source>
        <strain evidence="1 2">DSM 10702</strain>
    </source>
</reference>